<dbReference type="PANTHER" id="PTHR34548">
    <property type="entry name" value="PROTEIN TIC 21, CHLOROPLASTIC"/>
    <property type="match status" value="1"/>
</dbReference>
<keyword evidence="3" id="KW-1185">Reference proteome</keyword>
<reference evidence="2 3" key="1">
    <citation type="submission" date="2017-08" db="EMBL/GenBank/DDBJ databases">
        <title>Genomes of Fischerella (Mastigocladus) sp. strains.</title>
        <authorList>
            <person name="Miller S.R."/>
        </authorList>
    </citation>
    <scope>NUCLEOTIDE SEQUENCE [LARGE SCALE GENOMIC DNA]</scope>
    <source>
        <strain evidence="2 3">CCMEE 5323</strain>
    </source>
</reference>
<evidence type="ECO:0000256" key="1">
    <source>
        <dbReference type="SAM" id="Phobius"/>
    </source>
</evidence>
<feature type="transmembrane region" description="Helical" evidence="1">
    <location>
        <begin position="75"/>
        <end position="97"/>
    </location>
</feature>
<name>A0A2N6JWF1_FISMU</name>
<feature type="transmembrane region" description="Helical" evidence="1">
    <location>
        <begin position="123"/>
        <end position="143"/>
    </location>
</feature>
<comment type="caution">
    <text evidence="2">The sequence shown here is derived from an EMBL/GenBank/DDBJ whole genome shotgun (WGS) entry which is preliminary data.</text>
</comment>
<feature type="transmembrane region" description="Helical" evidence="1">
    <location>
        <begin position="23"/>
        <end position="47"/>
    </location>
</feature>
<sequence>MQAQSEAYTLNPKIERIANILRLVAWVSFWLQLGLGAASALMLIFAISGRSFSQSVAPTPGVPVPTYTQGTTPGLSISIFWGVCGILALLFTLYLAFRITRFAKRLRNPNPALHPQKTEVMKVLRVAVIAGFVGMLLTILGGGSGLGVLLSKSIAQPQGVAIYDPNRIIRSLDIFVATASMTGITAHFIGTVASLGLFNWLHPEL</sequence>
<protein>
    <submittedName>
        <fullName evidence="2">DUF3611 domain-containing protein</fullName>
    </submittedName>
</protein>
<gene>
    <name evidence="2" type="ORF">CEN44_24990</name>
</gene>
<keyword evidence="1" id="KW-0812">Transmembrane</keyword>
<dbReference type="EMBL" id="NRQW01000594">
    <property type="protein sequence ID" value="PLZ84400.1"/>
    <property type="molecule type" value="Genomic_DNA"/>
</dbReference>
<accession>A0A2N6JWF1</accession>
<dbReference type="Proteomes" id="UP000235036">
    <property type="component" value="Unassembled WGS sequence"/>
</dbReference>
<dbReference type="InterPro" id="IPR022051">
    <property type="entry name" value="DUF3611"/>
</dbReference>
<keyword evidence="1" id="KW-0472">Membrane</keyword>
<keyword evidence="1" id="KW-1133">Transmembrane helix</keyword>
<proteinExistence type="predicted"/>
<dbReference type="RefSeq" id="WP_016869430.1">
    <property type="nucleotide sequence ID" value="NZ_CAWNVR010000738.1"/>
</dbReference>
<feature type="transmembrane region" description="Helical" evidence="1">
    <location>
        <begin position="174"/>
        <end position="201"/>
    </location>
</feature>
<evidence type="ECO:0000313" key="2">
    <source>
        <dbReference type="EMBL" id="PLZ84400.1"/>
    </source>
</evidence>
<dbReference type="Pfam" id="PF12263">
    <property type="entry name" value="DUF3611"/>
    <property type="match status" value="1"/>
</dbReference>
<dbReference type="PANTHER" id="PTHR34548:SF2">
    <property type="entry name" value="PROTEIN TIC 21, CHLOROPLASTIC"/>
    <property type="match status" value="1"/>
</dbReference>
<organism evidence="2 3">
    <name type="scientific">Fischerella muscicola CCMEE 5323</name>
    <dbReference type="NCBI Taxonomy" id="2019572"/>
    <lineage>
        <taxon>Bacteria</taxon>
        <taxon>Bacillati</taxon>
        <taxon>Cyanobacteriota</taxon>
        <taxon>Cyanophyceae</taxon>
        <taxon>Nostocales</taxon>
        <taxon>Hapalosiphonaceae</taxon>
        <taxon>Fischerella</taxon>
    </lineage>
</organism>
<evidence type="ECO:0000313" key="3">
    <source>
        <dbReference type="Proteomes" id="UP000235036"/>
    </source>
</evidence>
<dbReference type="AlphaFoldDB" id="A0A2N6JWF1"/>